<protein>
    <submittedName>
        <fullName evidence="2">Uncharacterized protein</fullName>
    </submittedName>
</protein>
<organism evidence="2 3">
    <name type="scientific">Ohtaekwangia kribbensis</name>
    <dbReference type="NCBI Taxonomy" id="688913"/>
    <lineage>
        <taxon>Bacteria</taxon>
        <taxon>Pseudomonadati</taxon>
        <taxon>Bacteroidota</taxon>
        <taxon>Cytophagia</taxon>
        <taxon>Cytophagales</taxon>
        <taxon>Fulvivirgaceae</taxon>
        <taxon>Ohtaekwangia</taxon>
    </lineage>
</organism>
<sequence length="110" mass="12397">MGIFIALWLKLFYRVQGYNLFEILILLCFVMGMGMLIFSVFAMIEGFTGIHLMQISSILGLSYCTWAIGHFFDKTRVASYFKALGAYILGMATFSLFVFALGMLVDFIAS</sequence>
<keyword evidence="1" id="KW-0472">Membrane</keyword>
<dbReference type="RefSeq" id="WP_377578295.1">
    <property type="nucleotide sequence ID" value="NZ_JBHTKA010000001.1"/>
</dbReference>
<feature type="transmembrane region" description="Helical" evidence="1">
    <location>
        <begin position="50"/>
        <end position="72"/>
    </location>
</feature>
<keyword evidence="1" id="KW-1133">Transmembrane helix</keyword>
<reference evidence="3" key="1">
    <citation type="journal article" date="2019" name="Int. J. Syst. Evol. Microbiol.">
        <title>The Global Catalogue of Microorganisms (GCM) 10K type strain sequencing project: providing services to taxonomists for standard genome sequencing and annotation.</title>
        <authorList>
            <consortium name="The Broad Institute Genomics Platform"/>
            <consortium name="The Broad Institute Genome Sequencing Center for Infectious Disease"/>
            <person name="Wu L."/>
            <person name="Ma J."/>
        </authorList>
    </citation>
    <scope>NUCLEOTIDE SEQUENCE [LARGE SCALE GENOMIC DNA]</scope>
    <source>
        <strain evidence="3">CCUG 58938</strain>
    </source>
</reference>
<keyword evidence="3" id="KW-1185">Reference proteome</keyword>
<dbReference type="EMBL" id="JBHTKA010000001">
    <property type="protein sequence ID" value="MFD0997872.1"/>
    <property type="molecule type" value="Genomic_DNA"/>
</dbReference>
<feature type="transmembrane region" description="Helical" evidence="1">
    <location>
        <begin position="84"/>
        <end position="109"/>
    </location>
</feature>
<accession>A0ABW3JYL4</accession>
<evidence type="ECO:0000256" key="1">
    <source>
        <dbReference type="SAM" id="Phobius"/>
    </source>
</evidence>
<evidence type="ECO:0000313" key="2">
    <source>
        <dbReference type="EMBL" id="MFD0997872.1"/>
    </source>
</evidence>
<comment type="caution">
    <text evidence="2">The sequence shown here is derived from an EMBL/GenBank/DDBJ whole genome shotgun (WGS) entry which is preliminary data.</text>
</comment>
<gene>
    <name evidence="2" type="ORF">ACFQ21_01095</name>
</gene>
<proteinExistence type="predicted"/>
<evidence type="ECO:0000313" key="3">
    <source>
        <dbReference type="Proteomes" id="UP001597112"/>
    </source>
</evidence>
<name>A0ABW3JYL4_9BACT</name>
<feature type="transmembrane region" description="Helical" evidence="1">
    <location>
        <begin position="20"/>
        <end position="44"/>
    </location>
</feature>
<keyword evidence="1" id="KW-0812">Transmembrane</keyword>
<dbReference type="Proteomes" id="UP001597112">
    <property type="component" value="Unassembled WGS sequence"/>
</dbReference>